<evidence type="ECO:0000256" key="2">
    <source>
        <dbReference type="ARBA" id="ARBA00022729"/>
    </source>
</evidence>
<evidence type="ECO:0000259" key="5">
    <source>
        <dbReference type="SMART" id="SM00858"/>
    </source>
</evidence>
<evidence type="ECO:0000256" key="1">
    <source>
        <dbReference type="ARBA" id="ARBA00004418"/>
    </source>
</evidence>
<sequence length="237" mass="25346">MIAFCKATLAALSLMLFSAFAQAATPSIPMQIEQSARAELERQMAASGLTEPQFEIAVVTARPAPPCSQQVAVEPLDTRFPQRMRFVARCPDTPGWRYEYVVRARVTAMVAIAAAPVAANEALTDTQVTIERRDISNIADPISNPADAVGQMSRRMLRPGDILRSGQLSSPVLVKRGDAVMMIARREGIEVSMAGEALDAGGKGAVVRVRNAGSGQVVRMRVAGPGTVEPIDMAISR</sequence>
<gene>
    <name evidence="6" type="primary">flgA</name>
    <name evidence="6" type="ORF">GPY61_16795</name>
</gene>
<keyword evidence="6" id="KW-0966">Cell projection</keyword>
<dbReference type="GO" id="GO:0044780">
    <property type="term" value="P:bacterial-type flagellum assembly"/>
    <property type="evidence" value="ECO:0007669"/>
    <property type="project" value="InterPro"/>
</dbReference>
<dbReference type="CDD" id="cd11614">
    <property type="entry name" value="SAF_CpaB_FlgA_like"/>
    <property type="match status" value="1"/>
</dbReference>
<dbReference type="PANTHER" id="PTHR36307:SF1">
    <property type="entry name" value="FLAGELLA BASAL BODY P-RING FORMATION PROTEIN FLGA"/>
    <property type="match status" value="1"/>
</dbReference>
<dbReference type="PANTHER" id="PTHR36307">
    <property type="entry name" value="FLAGELLA BASAL BODY P-RING FORMATION PROTEIN FLGA"/>
    <property type="match status" value="1"/>
</dbReference>
<dbReference type="Gene3D" id="3.90.1210.10">
    <property type="entry name" value="Antifreeze-like/N-acetylneuraminic acid synthase C-terminal domain"/>
    <property type="match status" value="1"/>
</dbReference>
<evidence type="ECO:0000256" key="3">
    <source>
        <dbReference type="ARBA" id="ARBA00022764"/>
    </source>
</evidence>
<name>A0A7X3K926_9BURK</name>
<evidence type="ECO:0000256" key="4">
    <source>
        <dbReference type="RuleBase" id="RU362063"/>
    </source>
</evidence>
<reference evidence="6 7" key="1">
    <citation type="submission" date="2019-12" db="EMBL/GenBank/DDBJ databases">
        <authorList>
            <person name="Li C."/>
            <person name="Zhao J."/>
        </authorList>
    </citation>
    <scope>NUCLEOTIDE SEQUENCE [LARGE SCALE GENOMIC DNA]</scope>
    <source>
        <strain evidence="6 7">NEAU-DD11</strain>
    </source>
</reference>
<comment type="function">
    <text evidence="4">Involved in the assembly process of the P-ring formation. It may associate with FlgF on the rod constituting a structure essential for the P-ring assembly or may act as a modulator protein for the P-ring assembly.</text>
</comment>
<dbReference type="InterPro" id="IPR013974">
    <property type="entry name" value="SAF"/>
</dbReference>
<dbReference type="InterPro" id="IPR039246">
    <property type="entry name" value="Flagellar_FlgA"/>
</dbReference>
<organism evidence="6 7">
    <name type="scientific">Massilia cellulosiltytica</name>
    <dbReference type="NCBI Taxonomy" id="2683234"/>
    <lineage>
        <taxon>Bacteria</taxon>
        <taxon>Pseudomonadati</taxon>
        <taxon>Pseudomonadota</taxon>
        <taxon>Betaproteobacteria</taxon>
        <taxon>Burkholderiales</taxon>
        <taxon>Oxalobacteraceae</taxon>
        <taxon>Telluria group</taxon>
        <taxon>Massilia</taxon>
    </lineage>
</organism>
<feature type="signal peptide" evidence="4">
    <location>
        <begin position="1"/>
        <end position="23"/>
    </location>
</feature>
<dbReference type="GO" id="GO:0003824">
    <property type="term" value="F:catalytic activity"/>
    <property type="evidence" value="ECO:0007669"/>
    <property type="project" value="InterPro"/>
</dbReference>
<protein>
    <recommendedName>
        <fullName evidence="4">Flagella basal body P-ring formation protein FlgA</fullName>
    </recommendedName>
</protein>
<evidence type="ECO:0000313" key="6">
    <source>
        <dbReference type="EMBL" id="MVW61591.1"/>
    </source>
</evidence>
<proteinExistence type="inferred from homology"/>
<dbReference type="InterPro" id="IPR017585">
    <property type="entry name" value="SAF_FlgA"/>
</dbReference>
<dbReference type="RefSeq" id="WP_082576998.1">
    <property type="nucleotide sequence ID" value="NZ_WSES01000005.1"/>
</dbReference>
<comment type="subcellular location">
    <subcellularLocation>
        <location evidence="1 4">Periplasm</location>
    </subcellularLocation>
</comment>
<keyword evidence="6" id="KW-0969">Cilium</keyword>
<feature type="domain" description="SAF" evidence="5">
    <location>
        <begin position="108"/>
        <end position="169"/>
    </location>
</feature>
<dbReference type="AlphaFoldDB" id="A0A7X3K926"/>
<comment type="caution">
    <text evidence="6">The sequence shown here is derived from an EMBL/GenBank/DDBJ whole genome shotgun (WGS) entry which is preliminary data.</text>
</comment>
<keyword evidence="4" id="KW-1005">Bacterial flagellum biogenesis</keyword>
<dbReference type="SMART" id="SM00858">
    <property type="entry name" value="SAF"/>
    <property type="match status" value="1"/>
</dbReference>
<keyword evidence="2 4" id="KW-0732">Signal</keyword>
<accession>A0A7X3K926</accession>
<dbReference type="Pfam" id="PF13144">
    <property type="entry name" value="ChapFlgA"/>
    <property type="match status" value="1"/>
</dbReference>
<dbReference type="NCBIfam" id="TIGR03170">
    <property type="entry name" value="flgA_cterm"/>
    <property type="match status" value="1"/>
</dbReference>
<keyword evidence="7" id="KW-1185">Reference proteome</keyword>
<feature type="chain" id="PRO_5031608175" description="Flagella basal body P-ring formation protein FlgA" evidence="4">
    <location>
        <begin position="24"/>
        <end position="237"/>
    </location>
</feature>
<keyword evidence="6" id="KW-0282">Flagellum</keyword>
<dbReference type="Gene3D" id="2.30.30.760">
    <property type="match status" value="1"/>
</dbReference>
<dbReference type="InterPro" id="IPR036663">
    <property type="entry name" value="Fumarylacetoacetase_C_sf"/>
</dbReference>
<keyword evidence="3 4" id="KW-0574">Periplasm</keyword>
<dbReference type="EMBL" id="WSES01000005">
    <property type="protein sequence ID" value="MVW61591.1"/>
    <property type="molecule type" value="Genomic_DNA"/>
</dbReference>
<dbReference type="GO" id="GO:0042597">
    <property type="term" value="C:periplasmic space"/>
    <property type="evidence" value="ECO:0007669"/>
    <property type="project" value="UniProtKB-SubCell"/>
</dbReference>
<comment type="similarity">
    <text evidence="4">Belongs to the FlgA family.</text>
</comment>
<dbReference type="SUPFAM" id="SSF56529">
    <property type="entry name" value="FAH"/>
    <property type="match status" value="1"/>
</dbReference>
<evidence type="ECO:0000313" key="7">
    <source>
        <dbReference type="Proteomes" id="UP000443353"/>
    </source>
</evidence>
<dbReference type="Proteomes" id="UP000443353">
    <property type="component" value="Unassembled WGS sequence"/>
</dbReference>